<comment type="caution">
    <text evidence="6">The sequence shown here is derived from an EMBL/GenBank/DDBJ whole genome shotgun (WGS) entry which is preliminary data.</text>
</comment>
<keyword evidence="2" id="KW-0964">Secreted</keyword>
<dbReference type="NCBIfam" id="TIGR01451">
    <property type="entry name" value="B_ant_repeat"/>
    <property type="match status" value="1"/>
</dbReference>
<dbReference type="EMBL" id="NGLE02000001">
    <property type="protein sequence ID" value="MEI5994852.1"/>
    <property type="molecule type" value="Genomic_DNA"/>
</dbReference>
<feature type="domain" description="SpaA-like prealbumin fold" evidence="5">
    <location>
        <begin position="670"/>
        <end position="758"/>
    </location>
</feature>
<feature type="domain" description="SpaA-like prealbumin fold" evidence="5">
    <location>
        <begin position="854"/>
        <end position="942"/>
    </location>
</feature>
<organism evidence="6 7">
    <name type="scientific">Candidatus Enterococcus mansonii</name>
    <dbReference type="NCBI Taxonomy" id="1834181"/>
    <lineage>
        <taxon>Bacteria</taxon>
        <taxon>Bacillati</taxon>
        <taxon>Bacillota</taxon>
        <taxon>Bacilli</taxon>
        <taxon>Lactobacillales</taxon>
        <taxon>Enterococcaceae</taxon>
        <taxon>Enterococcus</taxon>
    </lineage>
</organism>
<dbReference type="SUPFAM" id="SSF49478">
    <property type="entry name" value="Cna protein B-type domain"/>
    <property type="match status" value="11"/>
</dbReference>
<dbReference type="Pfam" id="PF01345">
    <property type="entry name" value="DUF11"/>
    <property type="match status" value="1"/>
</dbReference>
<feature type="domain" description="SpaA-like prealbumin fold" evidence="5">
    <location>
        <begin position="948"/>
        <end position="1035"/>
    </location>
</feature>
<evidence type="ECO:0000259" key="5">
    <source>
        <dbReference type="Pfam" id="PF17802"/>
    </source>
</evidence>
<evidence type="ECO:0000313" key="6">
    <source>
        <dbReference type="EMBL" id="MEI5994852.1"/>
    </source>
</evidence>
<accession>A0ABU8IHK0</accession>
<feature type="domain" description="SpaA-like prealbumin fold" evidence="5">
    <location>
        <begin position="1500"/>
        <end position="1589"/>
    </location>
</feature>
<evidence type="ECO:0000256" key="2">
    <source>
        <dbReference type="ARBA" id="ARBA00022525"/>
    </source>
</evidence>
<dbReference type="Pfam" id="PF17802">
    <property type="entry name" value="SpaA"/>
    <property type="match status" value="11"/>
</dbReference>
<reference evidence="6" key="1">
    <citation type="submission" date="2018-07" db="EMBL/GenBank/DDBJ databases">
        <title>The Genome Sequence of Enterococcus sp. DIV0659b.</title>
        <authorList>
            <consortium name="The Broad Institute Genomics Platform"/>
            <consortium name="The Broad Institute Genomic Center for Infectious Diseases"/>
            <person name="Earl A."/>
            <person name="Manson A."/>
            <person name="Schwartman J."/>
            <person name="Gilmore M."/>
            <person name="Abouelleil A."/>
            <person name="Cao P."/>
            <person name="Chapman S."/>
            <person name="Cusick C."/>
            <person name="Shea T."/>
            <person name="Young S."/>
            <person name="Neafsey D."/>
            <person name="Nusbaum C."/>
            <person name="Birren B."/>
        </authorList>
    </citation>
    <scope>NUCLEOTIDE SEQUENCE [LARGE SCALE GENOMIC DNA]</scope>
    <source>
        <strain evidence="6">4G2_DIV0659</strain>
    </source>
</reference>
<dbReference type="PANTHER" id="PTHR36108">
    <property type="entry name" value="COLOSSIN-B-RELATED"/>
    <property type="match status" value="1"/>
</dbReference>
<dbReference type="InterPro" id="IPR001434">
    <property type="entry name" value="OmcB-like_DUF11"/>
</dbReference>
<feature type="domain" description="SpaA-like prealbumin fold" evidence="5">
    <location>
        <begin position="1132"/>
        <end position="1219"/>
    </location>
</feature>
<dbReference type="Proteomes" id="UP000195139">
    <property type="component" value="Unassembled WGS sequence"/>
</dbReference>
<evidence type="ECO:0000313" key="7">
    <source>
        <dbReference type="Proteomes" id="UP000195139"/>
    </source>
</evidence>
<evidence type="ECO:0000256" key="3">
    <source>
        <dbReference type="ARBA" id="ARBA00022729"/>
    </source>
</evidence>
<dbReference type="Gene3D" id="2.60.40.10">
    <property type="entry name" value="Immunoglobulins"/>
    <property type="match status" value="11"/>
</dbReference>
<protein>
    <recommendedName>
        <fullName evidence="8">Gram-positive cocci surface proteins LPxTG domain-containing protein</fullName>
    </recommendedName>
</protein>
<feature type="domain" description="SpaA-like prealbumin fold" evidence="5">
    <location>
        <begin position="575"/>
        <end position="667"/>
    </location>
</feature>
<evidence type="ECO:0008006" key="8">
    <source>
        <dbReference type="Google" id="ProtNLM"/>
    </source>
</evidence>
<keyword evidence="3" id="KW-0732">Signal</keyword>
<feature type="domain" description="DUF11" evidence="4">
    <location>
        <begin position="440"/>
        <end position="536"/>
    </location>
</feature>
<feature type="domain" description="SpaA-like prealbumin fold" evidence="5">
    <location>
        <begin position="1038"/>
        <end position="1126"/>
    </location>
</feature>
<feature type="domain" description="SpaA-like prealbumin fold" evidence="5">
    <location>
        <begin position="1222"/>
        <end position="1310"/>
    </location>
</feature>
<dbReference type="PANTHER" id="PTHR36108:SF13">
    <property type="entry name" value="COLOSSIN-B-RELATED"/>
    <property type="match status" value="1"/>
</dbReference>
<comment type="similarity">
    <text evidence="1">Belongs to the serine-aspartate repeat-containing protein (SDr) family.</text>
</comment>
<gene>
    <name evidence="6" type="ORF">A5880_002439</name>
</gene>
<dbReference type="InterPro" id="IPR047589">
    <property type="entry name" value="DUF11_rpt"/>
</dbReference>
<proteinExistence type="inferred from homology"/>
<dbReference type="InterPro" id="IPR013783">
    <property type="entry name" value="Ig-like_fold"/>
</dbReference>
<sequence length="1755" mass="192501">MKKKWMIFYIICFLFFVFFTSKIVHIKAEELKNNNMNFNEEQSLLDKTPYFIDGAQHKLNLLKAHSGYEYYLDLVVEDPNEKVIKLKLDEYLNVPIEVIEQLNDGNVGVTFDKLSSLLTLDISKVVPNFMSSKEFRVIKIAINTFSKDIIEGETKSIHYQNVNNQLNEILNLNFSSKQRLETYSVPNEADTTSTVGEQKQKPTNINLVNGGFEYPALSDDDWNNLPALKNNLGLVNIPWSSNPTPTSQIYKVYITYDSPVFGRERIGWRPLVLQHGVDPTELRAKSIEFMKNRSLVSGESAYAGRLIPSPQGRQFVELNASYFTKLYQTVLTTPGIKTRWSLSHTGQKAGMGNGDTLGVQFGPTPEVKDSNYDQKYYTDDLEWSHGKEANWKEHKGSYVIPNGQTSTTFGFYAAKTWNNNQVNGNYLDDIKFTNPSFITLDKTVNGMKVATGRPSNLFTYKLTAKNQGEMAATDIWITDEIPNYLEVDEKTLPAGATYNRNTRLVTMPKILKIDIGKSVTFSFKVRLTHQDRYENSKGYLRIDNGAKIVYKDLNFVDMIYENYSNIVTIIPEMVGKIKIIKKNDLGELKAGAKYQIRDAKGTIVVSNAVAITGSDGTYVSADLPIGDYTVTETKAPDGHDLPKPASTATKKVTIKNNQIVPVEFKNDRQGRIVIKKIDKETKAVLAGAEFRVLNSAGQEVGTRLKTGSTGQVTSGYLTAGSYTIEETAAPVNYDLSSPKSQKVTLKVGETTQPVVFENTRQKGGLQIIKQDDTKKRLANAKYIVKNASGSQVGSGQTNAEGVYTLTNLPTGKYTVTESAAPAGHVSSPVEGNNRMIEVVKGQTATMTFTNTRQGRIVIKKIDKETKAVLAGAEFRVLNSAGQEVGTRLKTGSTGQVTSGYLTAGSYTIEETAAPVNYDLSSPKSQKVTLKVGETTQPVVFENTRQKGGLQIIKQDDTKKRLANAKYIVKNASGSQVGSGQTNAEGVYTLTNLPTGKYTVTESAAPAGHVSIPVEGNNRTIEVVKGQTATMTFTNTRQGRIVIKKIDKETKAVLAGAEFRVLNSAGQEVGTRLKTGSTGQVTSGYLTAGSYTIEETAAPVNYDLSSPKSQKVTLKVGETTQPVVFENTRQKGGLQIIKQDDTKKRLANAKYIVKNASGSQVGSGQTNAEGVYTLTNLPTGKYTVTESAAPAGHVSSPVEGNNRTIEVVKGQTATMTFTNTRQGRIVIKKIDKESKAVLAGAEFRVLNSAGQEVGTRLKTGSTGQVTSGYLTAGSYTIEETAAPVNYDLSSPKSQKVTLKVGETTQPVVFENTRQKGGLQIIKQDDTKKRLANAKYIVKNASGSQVGSGQTNAEGVYTLTNLPTGKYTVTESAAPAGHVSIPVEGNNRTIEVVKGQTATMTFTNTRQGRIVIKKIDKESKAVLAGAEYRVTNSTGQEVVKSIKTGSNGTVTTGYLPAGDYRIHEISAPTNYDLANPASKVVTLKVGETTQPVVFENARHKGGLEIVKVNEENKNQKLEGAIFDIASDEKGTNILYKNQKTDASGKIIIPTLKTGTYYVKETTPPPGYQIIKNTWVSVNIIHGKVTSYQVENRPTRLHLRQVVLKPHDALVVPSLGYFTLNQVKSSGSIINAYQLVTNSTVKDKPTEISKELFKTVQIPIGVDKLQVVDVIPEYYSYHGAITTTDDTNLENKHSSTNTTEMIKTEPVTVDYNKSSEYWITIFISPKMGKASTGEEEKEPRPYSWDYKTNELGRLKQIE</sequence>
<evidence type="ECO:0000256" key="1">
    <source>
        <dbReference type="ARBA" id="ARBA00007257"/>
    </source>
</evidence>
<feature type="domain" description="SpaA-like prealbumin fold" evidence="5">
    <location>
        <begin position="764"/>
        <end position="851"/>
    </location>
</feature>
<feature type="domain" description="SpaA-like prealbumin fold" evidence="5">
    <location>
        <begin position="1316"/>
        <end position="1403"/>
    </location>
</feature>
<name>A0ABU8IHK0_9ENTE</name>
<dbReference type="InterPro" id="IPR041033">
    <property type="entry name" value="SpaA_PFL_dom_1"/>
</dbReference>
<evidence type="ECO:0000259" key="4">
    <source>
        <dbReference type="Pfam" id="PF01345"/>
    </source>
</evidence>
<feature type="domain" description="SpaA-like prealbumin fold" evidence="5">
    <location>
        <begin position="1406"/>
        <end position="1488"/>
    </location>
</feature>
<keyword evidence="7" id="KW-1185">Reference proteome</keyword>